<sequence>NWLLSKQSKRNLKLFQFICSIGDSGCSELLGTEQNPLSAIPRRWSASPQPIMEPVMRRPPPLPTNWPT</sequence>
<reference evidence="1" key="1">
    <citation type="submission" date="2009-10" db="EMBL/GenBank/DDBJ databases">
        <authorList>
            <person name="Carlson J."/>
            <person name="Booth B."/>
            <person name="Frise E."/>
            <person name="Sandler J."/>
            <person name="Wan K."/>
            <person name="Yu C."/>
            <person name="Celniker S."/>
        </authorList>
    </citation>
    <scope>NUCLEOTIDE SEQUENCE</scope>
</reference>
<gene>
    <name evidence="1" type="primary">Rhp-RB</name>
</gene>
<feature type="non-terminal residue" evidence="1">
    <location>
        <position position="1"/>
    </location>
</feature>
<dbReference type="AlphaFoldDB" id="C9QP68"/>
<evidence type="ECO:0000313" key="1">
    <source>
        <dbReference type="EMBL" id="ACX37665.1"/>
    </source>
</evidence>
<protein>
    <submittedName>
        <fullName evidence="1">MIP12564p</fullName>
    </submittedName>
</protein>
<proteinExistence type="evidence at transcript level"/>
<organism evidence="1">
    <name type="scientific">Drosophila melanogaster</name>
    <name type="common">Fruit fly</name>
    <dbReference type="NCBI Taxonomy" id="7227"/>
    <lineage>
        <taxon>Eukaryota</taxon>
        <taxon>Metazoa</taxon>
        <taxon>Ecdysozoa</taxon>
        <taxon>Arthropoda</taxon>
        <taxon>Hexapoda</taxon>
        <taxon>Insecta</taxon>
        <taxon>Pterygota</taxon>
        <taxon>Neoptera</taxon>
        <taxon>Endopterygota</taxon>
        <taxon>Diptera</taxon>
        <taxon>Brachycera</taxon>
        <taxon>Muscomorpha</taxon>
        <taxon>Ephydroidea</taxon>
        <taxon>Drosophilidae</taxon>
        <taxon>Drosophila</taxon>
        <taxon>Sophophora</taxon>
    </lineage>
</organism>
<name>C9QP68_DROME</name>
<dbReference type="EMBL" id="BT099950">
    <property type="protein sequence ID" value="ACX37665.1"/>
    <property type="molecule type" value="mRNA"/>
</dbReference>
<accession>C9QP68</accession>